<feature type="region of interest" description="Disordered" evidence="1">
    <location>
        <begin position="23"/>
        <end position="48"/>
    </location>
</feature>
<evidence type="ECO:0000313" key="3">
    <source>
        <dbReference type="Proteomes" id="UP000557872"/>
    </source>
</evidence>
<evidence type="ECO:0000256" key="1">
    <source>
        <dbReference type="SAM" id="MobiDB-lite"/>
    </source>
</evidence>
<evidence type="ECO:0000313" key="2">
    <source>
        <dbReference type="EMBL" id="NWK57487.1"/>
    </source>
</evidence>
<feature type="compositionally biased region" description="Basic and acidic residues" evidence="1">
    <location>
        <begin position="25"/>
        <end position="35"/>
    </location>
</feature>
<dbReference type="AlphaFoldDB" id="A0A851GR69"/>
<dbReference type="Proteomes" id="UP000557872">
    <property type="component" value="Unassembled WGS sequence"/>
</dbReference>
<dbReference type="EMBL" id="JACBAZ010000012">
    <property type="protein sequence ID" value="NWK57487.1"/>
    <property type="molecule type" value="Genomic_DNA"/>
</dbReference>
<dbReference type="RefSeq" id="WP_178934616.1">
    <property type="nucleotide sequence ID" value="NZ_JACBAZ010000012.1"/>
</dbReference>
<accession>A0A851GR69</accession>
<name>A0A851GR69_9BACT</name>
<keyword evidence="3" id="KW-1185">Reference proteome</keyword>
<gene>
    <name evidence="2" type="ORF">HW115_17855</name>
</gene>
<sequence length="296" mass="33049">MLNPASIWLVTLACLLAMTSCNRPPSEKPNKESKQDNSPQAAHPSEKLTSRQLKEVFPLYPLVEAKRWQELLRLEQLVSNPEMDQATRRESQKQIDKLAAQLQQLHPFSQDEDSVTLGLITYNRHNGSIEVMAEVNDPASHQQSREDIEVILCTPKGRTHESLFITDARPLHLELLLLLTGYSNANTEEAPPARFAIQVSLPNQAPIPLHHLLSTQDQKQLATPMLWEFTGSPFDGLYRPDLTGDLIISWHAHDAVLVSANKPIASNQTRLQAKSHPALTSGIKVKLLLIAENGQP</sequence>
<reference evidence="2 3" key="1">
    <citation type="submission" date="2020-07" db="EMBL/GenBank/DDBJ databases">
        <title>Roseicoccus Jingziensis gen. nov., sp. nov., isolated from coastal seawater.</title>
        <authorList>
            <person name="Feng X."/>
        </authorList>
    </citation>
    <scope>NUCLEOTIDE SEQUENCE [LARGE SCALE GENOMIC DNA]</scope>
    <source>
        <strain evidence="2 3">N1E253</strain>
    </source>
</reference>
<protein>
    <submittedName>
        <fullName evidence="2">Uncharacterized protein</fullName>
    </submittedName>
</protein>
<organism evidence="2 3">
    <name type="scientific">Oceaniferula marina</name>
    <dbReference type="NCBI Taxonomy" id="2748318"/>
    <lineage>
        <taxon>Bacteria</taxon>
        <taxon>Pseudomonadati</taxon>
        <taxon>Verrucomicrobiota</taxon>
        <taxon>Verrucomicrobiia</taxon>
        <taxon>Verrucomicrobiales</taxon>
        <taxon>Verrucomicrobiaceae</taxon>
        <taxon>Oceaniferula</taxon>
    </lineage>
</organism>
<comment type="caution">
    <text evidence="2">The sequence shown here is derived from an EMBL/GenBank/DDBJ whole genome shotgun (WGS) entry which is preliminary data.</text>
</comment>
<proteinExistence type="predicted"/>